<evidence type="ECO:0000313" key="3">
    <source>
        <dbReference type="Proteomes" id="UP000229757"/>
    </source>
</evidence>
<sequence>MIRDQDLEFFRPVWRRYAVTTVCLLWALFEWLIAGSPFWGMLTGAMAIYCYYRLFYTFELPEEPEQ</sequence>
<name>A0A2K8KXX2_9GAMM</name>
<feature type="transmembrane region" description="Helical" evidence="1">
    <location>
        <begin position="12"/>
        <end position="32"/>
    </location>
</feature>
<dbReference type="RefSeq" id="WP_227003712.1">
    <property type="nucleotide sequence ID" value="NZ_CP011797.1"/>
</dbReference>
<evidence type="ECO:0000256" key="1">
    <source>
        <dbReference type="SAM" id="Phobius"/>
    </source>
</evidence>
<keyword evidence="3" id="KW-1185">Reference proteome</keyword>
<protein>
    <recommendedName>
        <fullName evidence="4">DUF3329 domain-containing protein</fullName>
    </recommendedName>
</protein>
<proteinExistence type="predicted"/>
<accession>A0A2K8KXX2</accession>
<keyword evidence="1" id="KW-1133">Transmembrane helix</keyword>
<dbReference type="KEGG" id="rfo:REIFOR_03275"/>
<gene>
    <name evidence="2" type="ORF">REIFOR_03275</name>
</gene>
<dbReference type="Proteomes" id="UP000229757">
    <property type="component" value="Chromosome"/>
</dbReference>
<keyword evidence="1" id="KW-0472">Membrane</keyword>
<evidence type="ECO:0000313" key="2">
    <source>
        <dbReference type="EMBL" id="ATX78381.1"/>
    </source>
</evidence>
<dbReference type="AlphaFoldDB" id="A0A2K8KXX2"/>
<dbReference type="EMBL" id="CP011797">
    <property type="protein sequence ID" value="ATX78381.1"/>
    <property type="molecule type" value="Genomic_DNA"/>
</dbReference>
<evidence type="ECO:0008006" key="4">
    <source>
        <dbReference type="Google" id="ProtNLM"/>
    </source>
</evidence>
<organism evidence="2 3">
    <name type="scientific">Reinekea forsetii</name>
    <dbReference type="NCBI Taxonomy" id="1336806"/>
    <lineage>
        <taxon>Bacteria</taxon>
        <taxon>Pseudomonadati</taxon>
        <taxon>Pseudomonadota</taxon>
        <taxon>Gammaproteobacteria</taxon>
        <taxon>Oceanospirillales</taxon>
        <taxon>Saccharospirillaceae</taxon>
        <taxon>Reinekea</taxon>
    </lineage>
</organism>
<reference evidence="2 3" key="1">
    <citation type="journal article" date="2017" name="Environ. Microbiol.">
        <title>Genomic and physiological analyses of 'Reinekea forsetii' reveal a versatile opportunistic lifestyle during spring algae blooms.</title>
        <authorList>
            <person name="Avci B."/>
            <person name="Hahnke R.L."/>
            <person name="Chafee M."/>
            <person name="Fischer T."/>
            <person name="Gruber-Vodicka H."/>
            <person name="Tegetmeyer H.E."/>
            <person name="Harder J."/>
            <person name="Fuchs B.M."/>
            <person name="Amann R.I."/>
            <person name="Teeling H."/>
        </authorList>
    </citation>
    <scope>NUCLEOTIDE SEQUENCE [LARGE SCALE GENOMIC DNA]</scope>
    <source>
        <strain evidence="2 3">Hel1_31_D35</strain>
    </source>
</reference>
<keyword evidence="1" id="KW-0812">Transmembrane</keyword>